<evidence type="ECO:0000259" key="1">
    <source>
        <dbReference type="PROSITE" id="PS50181"/>
    </source>
</evidence>
<sequence length="350" mass="40662">MVGMADTTLESNFGDLPMDIIEEIVLRLDPKSLVKFQWVNKHWFSKINNPKFMILHHKQQLPRTLLCFQLNDGMLCSVRNSENFSEISYKRFPIYKNNYNNKRQIKFVGSDNGVICWLQQYPYYSINLWNPAIDKCKKLPTSPVYVSCPYTKLYGIGYEPLNNDFKVVVACGGQQFPKWLNGGFFRKGEKICVYSLKTNSWKTIDMPDIFSNEDHDEMQITLEIPNRENSTVVNGSIHWAIYYSLREIMCDLTTKVVAFDLSSEEFKLIEFPSSLETKGFSIKSICNLFGYLSLLTKSSSTSSIEIWVMKEYGVWDSWTKYYSLDLGTQPMLQCASDIIIWEFGHVFIDM</sequence>
<dbReference type="PANTHER" id="PTHR31672">
    <property type="entry name" value="BNACNNG10540D PROTEIN"/>
    <property type="match status" value="1"/>
</dbReference>
<dbReference type="EMBL" id="JAATIQ010000334">
    <property type="protein sequence ID" value="KAF4361192.1"/>
    <property type="molecule type" value="Genomic_DNA"/>
</dbReference>
<accession>A0A7J6ESZ0</accession>
<feature type="domain" description="F-box" evidence="1">
    <location>
        <begin position="10"/>
        <end position="55"/>
    </location>
</feature>
<dbReference type="EMBL" id="JAATIP010000191">
    <property type="protein sequence ID" value="KAF4361554.1"/>
    <property type="molecule type" value="Genomic_DNA"/>
</dbReference>
<protein>
    <recommendedName>
        <fullName evidence="1">F-box domain-containing protein</fullName>
    </recommendedName>
</protein>
<evidence type="ECO:0000313" key="3">
    <source>
        <dbReference type="EMBL" id="KAF4361554.1"/>
    </source>
</evidence>
<evidence type="ECO:0000313" key="5">
    <source>
        <dbReference type="Proteomes" id="UP000583929"/>
    </source>
</evidence>
<dbReference type="Pfam" id="PF08268">
    <property type="entry name" value="FBA_3"/>
    <property type="match status" value="1"/>
</dbReference>
<dbReference type="SUPFAM" id="SSF81383">
    <property type="entry name" value="F-box domain"/>
    <property type="match status" value="1"/>
</dbReference>
<dbReference type="InterPro" id="IPR001810">
    <property type="entry name" value="F-box_dom"/>
</dbReference>
<keyword evidence="5" id="KW-1185">Reference proteome</keyword>
<dbReference type="NCBIfam" id="TIGR01640">
    <property type="entry name" value="F_box_assoc_1"/>
    <property type="match status" value="1"/>
</dbReference>
<dbReference type="PANTHER" id="PTHR31672:SF13">
    <property type="entry name" value="F-BOX PROTEIN CPR30-LIKE"/>
    <property type="match status" value="1"/>
</dbReference>
<evidence type="ECO:0000313" key="2">
    <source>
        <dbReference type="EMBL" id="KAF4361192.1"/>
    </source>
</evidence>
<organism evidence="3 4">
    <name type="scientific">Cannabis sativa</name>
    <name type="common">Hemp</name>
    <name type="synonym">Marijuana</name>
    <dbReference type="NCBI Taxonomy" id="3483"/>
    <lineage>
        <taxon>Eukaryota</taxon>
        <taxon>Viridiplantae</taxon>
        <taxon>Streptophyta</taxon>
        <taxon>Embryophyta</taxon>
        <taxon>Tracheophyta</taxon>
        <taxon>Spermatophyta</taxon>
        <taxon>Magnoliopsida</taxon>
        <taxon>eudicotyledons</taxon>
        <taxon>Gunneridae</taxon>
        <taxon>Pentapetalae</taxon>
        <taxon>rosids</taxon>
        <taxon>fabids</taxon>
        <taxon>Rosales</taxon>
        <taxon>Cannabaceae</taxon>
        <taxon>Cannabis</taxon>
    </lineage>
</organism>
<dbReference type="InterPro" id="IPR013187">
    <property type="entry name" value="F-box-assoc_dom_typ3"/>
</dbReference>
<dbReference type="InterPro" id="IPR050796">
    <property type="entry name" value="SCF_F-box_component"/>
</dbReference>
<gene>
    <name evidence="3" type="ORF">F8388_007570</name>
    <name evidence="2" type="ORF">G4B88_027732</name>
</gene>
<name>A0A7J6ESZ0_CANSA</name>
<dbReference type="InterPro" id="IPR017451">
    <property type="entry name" value="F-box-assoc_interact_dom"/>
</dbReference>
<dbReference type="Proteomes" id="UP000583929">
    <property type="component" value="Unassembled WGS sequence"/>
</dbReference>
<evidence type="ECO:0000313" key="4">
    <source>
        <dbReference type="Proteomes" id="UP000525078"/>
    </source>
</evidence>
<comment type="caution">
    <text evidence="3">The sequence shown here is derived from an EMBL/GenBank/DDBJ whole genome shotgun (WGS) entry which is preliminary data.</text>
</comment>
<dbReference type="InterPro" id="IPR036047">
    <property type="entry name" value="F-box-like_dom_sf"/>
</dbReference>
<dbReference type="Proteomes" id="UP000525078">
    <property type="component" value="Unassembled WGS sequence"/>
</dbReference>
<proteinExistence type="predicted"/>
<dbReference type="PROSITE" id="PS50181">
    <property type="entry name" value="FBOX"/>
    <property type="match status" value="1"/>
</dbReference>
<reference evidence="4 5" key="1">
    <citation type="journal article" date="2020" name="bioRxiv">
        <title>Sequence and annotation of 42 cannabis genomes reveals extensive copy number variation in cannabinoid synthesis and pathogen resistance genes.</title>
        <authorList>
            <person name="Mckernan K.J."/>
            <person name="Helbert Y."/>
            <person name="Kane L.T."/>
            <person name="Ebling H."/>
            <person name="Zhang L."/>
            <person name="Liu B."/>
            <person name="Eaton Z."/>
            <person name="Mclaughlin S."/>
            <person name="Kingan S."/>
            <person name="Baybayan P."/>
            <person name="Concepcion G."/>
            <person name="Jordan M."/>
            <person name="Riva A."/>
            <person name="Barbazuk W."/>
            <person name="Harkins T."/>
        </authorList>
    </citation>
    <scope>NUCLEOTIDE SEQUENCE [LARGE SCALE GENOMIC DNA]</scope>
    <source>
        <strain evidence="4 5">cv. Jamaican Lion 4</strain>
        <strain evidence="2">Father</strain>
        <strain evidence="3">Mother</strain>
        <tissue evidence="3">Leaf</tissue>
    </source>
</reference>
<dbReference type="AlphaFoldDB" id="A0A7J6ESZ0"/>
<dbReference type="SMART" id="SM00256">
    <property type="entry name" value="FBOX"/>
    <property type="match status" value="1"/>
</dbReference>
<dbReference type="Pfam" id="PF00646">
    <property type="entry name" value="F-box"/>
    <property type="match status" value="1"/>
</dbReference>